<comment type="caution">
    <text evidence="1">The sequence shown here is derived from an EMBL/GenBank/DDBJ whole genome shotgun (WGS) entry which is preliminary data.</text>
</comment>
<sequence>MIVQWCCKGVAEISEDEVRTILSNGVGLRCRGWLSAGAAEPFAIGAAIQQLTEHNLNLHVNNYAQPMLRTGQPFCDSTPFISLSAGCVDRDTTTKTNVTHRALRTALEFAVTDYTQPSRPRCPGWVLVCYVLVSPNRSTSIPSVAEEIRELNHNRAYSEWHWQGEVAAKINVPSTQILCAQRWEPAGGDLLKVTDLLVNLAFTHPSAILDERNML</sequence>
<evidence type="ECO:0000313" key="1">
    <source>
        <dbReference type="EMBL" id="GAA3572592.1"/>
    </source>
</evidence>
<evidence type="ECO:0000313" key="2">
    <source>
        <dbReference type="Proteomes" id="UP001500630"/>
    </source>
</evidence>
<organism evidence="1 2">
    <name type="scientific">Nonomuraea rosea</name>
    <dbReference type="NCBI Taxonomy" id="638574"/>
    <lineage>
        <taxon>Bacteria</taxon>
        <taxon>Bacillati</taxon>
        <taxon>Actinomycetota</taxon>
        <taxon>Actinomycetes</taxon>
        <taxon>Streptosporangiales</taxon>
        <taxon>Streptosporangiaceae</taxon>
        <taxon>Nonomuraea</taxon>
    </lineage>
</organism>
<proteinExistence type="predicted"/>
<reference evidence="2" key="1">
    <citation type="journal article" date="2019" name="Int. J. Syst. Evol. Microbiol.">
        <title>The Global Catalogue of Microorganisms (GCM) 10K type strain sequencing project: providing services to taxonomists for standard genome sequencing and annotation.</title>
        <authorList>
            <consortium name="The Broad Institute Genomics Platform"/>
            <consortium name="The Broad Institute Genome Sequencing Center for Infectious Disease"/>
            <person name="Wu L."/>
            <person name="Ma J."/>
        </authorList>
    </citation>
    <scope>NUCLEOTIDE SEQUENCE [LARGE SCALE GENOMIC DNA]</scope>
    <source>
        <strain evidence="2">JCM 17326</strain>
    </source>
</reference>
<accession>A0ABP6XUP4</accession>
<name>A0ABP6XUP4_9ACTN</name>
<gene>
    <name evidence="1" type="ORF">GCM10022419_061880</name>
</gene>
<protein>
    <submittedName>
        <fullName evidence="1">Uncharacterized protein</fullName>
    </submittedName>
</protein>
<keyword evidence="2" id="KW-1185">Reference proteome</keyword>
<dbReference type="Proteomes" id="UP001500630">
    <property type="component" value="Unassembled WGS sequence"/>
</dbReference>
<dbReference type="EMBL" id="BAABDQ010000014">
    <property type="protein sequence ID" value="GAA3572592.1"/>
    <property type="molecule type" value="Genomic_DNA"/>
</dbReference>